<dbReference type="OrthoDB" id="2599194at2"/>
<protein>
    <recommendedName>
        <fullName evidence="3">DUF1569 domain-containing protein</fullName>
    </recommendedName>
</protein>
<keyword evidence="2" id="KW-1185">Reference proteome</keyword>
<organism evidence="1 2">
    <name type="scientific">Flavivirga aquatica</name>
    <dbReference type="NCBI Taxonomy" id="1849968"/>
    <lineage>
        <taxon>Bacteria</taxon>
        <taxon>Pseudomonadati</taxon>
        <taxon>Bacteroidota</taxon>
        <taxon>Flavobacteriia</taxon>
        <taxon>Flavobacteriales</taxon>
        <taxon>Flavobacteriaceae</taxon>
        <taxon>Flavivirga</taxon>
    </lineage>
</organism>
<evidence type="ECO:0000313" key="1">
    <source>
        <dbReference type="EMBL" id="OEK09884.1"/>
    </source>
</evidence>
<dbReference type="EMBL" id="MDJD01000006">
    <property type="protein sequence ID" value="OEK09884.1"/>
    <property type="molecule type" value="Genomic_DNA"/>
</dbReference>
<sequence length="150" mass="17587">MKNIFDLKETNTIIDRINKLDSSTKQLWGKMSVDQMLAHCNVPYEMVFEDVHPKPGGFVKFMLKLFVKPTVVNEKPYKKNGRTAPAFLITDTKNFEIEKERLVNYLKKTQDLGENYFEGRESHSFGKLAKNEWNNMFYKHLDHHLGQFGV</sequence>
<evidence type="ECO:0000313" key="2">
    <source>
        <dbReference type="Proteomes" id="UP000095713"/>
    </source>
</evidence>
<reference evidence="1 2" key="1">
    <citation type="submission" date="2016-05" db="EMBL/GenBank/DDBJ databases">
        <title>Draft Genome Sequence of Algibacter sp. Strain SK-16 Isolated from the Surface Water of Aburatsubo Inlet.</title>
        <authorList>
            <person name="Wong S.-K."/>
            <person name="Yoshizawa S."/>
            <person name="Nakajima Y."/>
            <person name="Ogura Y."/>
            <person name="Tetsuya H."/>
            <person name="Hamasaki K."/>
        </authorList>
    </citation>
    <scope>NUCLEOTIDE SEQUENCE [LARGE SCALE GENOMIC DNA]</scope>
    <source>
        <strain evidence="1 2">SK-16</strain>
    </source>
</reference>
<dbReference type="InterPro" id="IPR011463">
    <property type="entry name" value="DUF1569"/>
</dbReference>
<dbReference type="Pfam" id="PF07606">
    <property type="entry name" value="DUF1569"/>
    <property type="match status" value="1"/>
</dbReference>
<dbReference type="AlphaFoldDB" id="A0A1E5TEV1"/>
<proteinExistence type="predicted"/>
<dbReference type="STRING" id="1849968.A8C32_10265"/>
<dbReference type="RefSeq" id="WP_069828544.1">
    <property type="nucleotide sequence ID" value="NZ_MDJD01000006.1"/>
</dbReference>
<evidence type="ECO:0008006" key="3">
    <source>
        <dbReference type="Google" id="ProtNLM"/>
    </source>
</evidence>
<gene>
    <name evidence="1" type="ORF">A8C32_10265</name>
</gene>
<dbReference type="Proteomes" id="UP000095713">
    <property type="component" value="Unassembled WGS sequence"/>
</dbReference>
<name>A0A1E5TEV1_9FLAO</name>
<comment type="caution">
    <text evidence="1">The sequence shown here is derived from an EMBL/GenBank/DDBJ whole genome shotgun (WGS) entry which is preliminary data.</text>
</comment>
<accession>A0A1E5TEV1</accession>